<protein>
    <submittedName>
        <fullName evidence="1">Uncharacterized protein</fullName>
    </submittedName>
</protein>
<sequence length="33" mass="3884">MPDTQIRRAPREHIPAMARSVPDMIRMNWTAHP</sequence>
<dbReference type="Proteomes" id="UP000541426">
    <property type="component" value="Unassembled WGS sequence"/>
</dbReference>
<dbReference type="AlphaFoldDB" id="A0A7W6DPS3"/>
<organism evidence="1 2">
    <name type="scientific">Sagittula marina</name>
    <dbReference type="NCBI Taxonomy" id="943940"/>
    <lineage>
        <taxon>Bacteria</taxon>
        <taxon>Pseudomonadati</taxon>
        <taxon>Pseudomonadota</taxon>
        <taxon>Alphaproteobacteria</taxon>
        <taxon>Rhodobacterales</taxon>
        <taxon>Roseobacteraceae</taxon>
        <taxon>Sagittula</taxon>
    </lineage>
</organism>
<keyword evidence="2" id="KW-1185">Reference proteome</keyword>
<evidence type="ECO:0000313" key="1">
    <source>
        <dbReference type="EMBL" id="MBB3987006.1"/>
    </source>
</evidence>
<proteinExistence type="predicted"/>
<accession>A0A7W6DPS3</accession>
<gene>
    <name evidence="1" type="ORF">GGQ68_003350</name>
</gene>
<comment type="caution">
    <text evidence="1">The sequence shown here is derived from an EMBL/GenBank/DDBJ whole genome shotgun (WGS) entry which is preliminary data.</text>
</comment>
<reference evidence="1 2" key="1">
    <citation type="submission" date="2020-08" db="EMBL/GenBank/DDBJ databases">
        <title>Genomic Encyclopedia of Type Strains, Phase IV (KMG-IV): sequencing the most valuable type-strain genomes for metagenomic binning, comparative biology and taxonomic classification.</title>
        <authorList>
            <person name="Goeker M."/>
        </authorList>
    </citation>
    <scope>NUCLEOTIDE SEQUENCE [LARGE SCALE GENOMIC DNA]</scope>
    <source>
        <strain evidence="1 2">DSM 102235</strain>
    </source>
</reference>
<dbReference type="EMBL" id="JACIEJ010000008">
    <property type="protein sequence ID" value="MBB3987006.1"/>
    <property type="molecule type" value="Genomic_DNA"/>
</dbReference>
<name>A0A7W6DPS3_9RHOB</name>
<evidence type="ECO:0000313" key="2">
    <source>
        <dbReference type="Proteomes" id="UP000541426"/>
    </source>
</evidence>